<evidence type="ECO:0000256" key="9">
    <source>
        <dbReference type="SAM" id="Phobius"/>
    </source>
</evidence>
<evidence type="ECO:0000256" key="7">
    <source>
        <dbReference type="ARBA" id="ARBA00024867"/>
    </source>
</evidence>
<dbReference type="InterPro" id="IPR003594">
    <property type="entry name" value="HATPase_dom"/>
</dbReference>
<keyword evidence="4 8" id="KW-0597">Phosphoprotein</keyword>
<dbReference type="KEGG" id="acae:HYG86_00955"/>
<dbReference type="SMART" id="SM00387">
    <property type="entry name" value="HATPase_c"/>
    <property type="match status" value="1"/>
</dbReference>
<dbReference type="SUPFAM" id="SSF55874">
    <property type="entry name" value="ATPase domain of HSP90 chaperone/DNA topoisomerase II/histidine kinase"/>
    <property type="match status" value="1"/>
</dbReference>
<evidence type="ECO:0000256" key="2">
    <source>
        <dbReference type="ARBA" id="ARBA00012438"/>
    </source>
</evidence>
<dbReference type="InterPro" id="IPR003661">
    <property type="entry name" value="HisK_dim/P_dom"/>
</dbReference>
<keyword evidence="5" id="KW-0418">Kinase</keyword>
<dbReference type="Gene3D" id="3.30.565.10">
    <property type="entry name" value="Histidine kinase-like ATPase, C-terminal domain"/>
    <property type="match status" value="1"/>
</dbReference>
<dbReference type="PRINTS" id="PR00344">
    <property type="entry name" value="BCTRLSENSOR"/>
</dbReference>
<dbReference type="SUPFAM" id="SSF52172">
    <property type="entry name" value="CheY-like"/>
    <property type="match status" value="1"/>
</dbReference>
<evidence type="ECO:0000256" key="6">
    <source>
        <dbReference type="ARBA" id="ARBA00023012"/>
    </source>
</evidence>
<evidence type="ECO:0000259" key="10">
    <source>
        <dbReference type="PROSITE" id="PS50109"/>
    </source>
</evidence>
<keyword evidence="9" id="KW-0812">Transmembrane</keyword>
<dbReference type="GO" id="GO:0000155">
    <property type="term" value="F:phosphorelay sensor kinase activity"/>
    <property type="evidence" value="ECO:0007669"/>
    <property type="project" value="InterPro"/>
</dbReference>
<dbReference type="Pfam" id="PF02518">
    <property type="entry name" value="HATPase_c"/>
    <property type="match status" value="1"/>
</dbReference>
<feature type="domain" description="PAS" evidence="12">
    <location>
        <begin position="222"/>
        <end position="276"/>
    </location>
</feature>
<dbReference type="Gene3D" id="1.10.287.130">
    <property type="match status" value="1"/>
</dbReference>
<dbReference type="InterPro" id="IPR036890">
    <property type="entry name" value="HATPase_C_sf"/>
</dbReference>
<comment type="catalytic activity">
    <reaction evidence="1">
        <text>ATP + protein L-histidine = ADP + protein N-phospho-L-histidine.</text>
        <dbReference type="EC" id="2.7.13.3"/>
    </reaction>
</comment>
<dbReference type="Gene3D" id="3.40.50.2300">
    <property type="match status" value="1"/>
</dbReference>
<dbReference type="InterPro" id="IPR036097">
    <property type="entry name" value="HisK_dim/P_sf"/>
</dbReference>
<evidence type="ECO:0000256" key="8">
    <source>
        <dbReference type="PROSITE-ProRule" id="PRU00169"/>
    </source>
</evidence>
<dbReference type="SMART" id="SM00091">
    <property type="entry name" value="PAS"/>
    <property type="match status" value="1"/>
</dbReference>
<dbReference type="SUPFAM" id="SSF47384">
    <property type="entry name" value="Homodimeric domain of signal transducing histidine kinase"/>
    <property type="match status" value="1"/>
</dbReference>
<gene>
    <name evidence="13" type="ORF">HYG86_00955</name>
</gene>
<feature type="domain" description="Histidine kinase" evidence="10">
    <location>
        <begin position="366"/>
        <end position="577"/>
    </location>
</feature>
<keyword evidence="14" id="KW-1185">Reference proteome</keyword>
<dbReference type="SMART" id="SM00388">
    <property type="entry name" value="HisKA"/>
    <property type="match status" value="1"/>
</dbReference>
<keyword evidence="9" id="KW-1133">Transmembrane helix</keyword>
<dbReference type="CDD" id="cd00130">
    <property type="entry name" value="PAS"/>
    <property type="match status" value="1"/>
</dbReference>
<dbReference type="PANTHER" id="PTHR43065:SF42">
    <property type="entry name" value="TWO-COMPONENT SENSOR PPRA"/>
    <property type="match status" value="1"/>
</dbReference>
<protein>
    <recommendedName>
        <fullName evidence="3">Stage 0 sporulation protein A homolog</fullName>
        <ecNumber evidence="2">2.7.13.3</ecNumber>
    </recommendedName>
</protein>
<dbReference type="Proteomes" id="UP000516160">
    <property type="component" value="Chromosome"/>
</dbReference>
<dbReference type="Pfam" id="PF00072">
    <property type="entry name" value="Response_reg"/>
    <property type="match status" value="1"/>
</dbReference>
<dbReference type="Pfam" id="PF00512">
    <property type="entry name" value="HisKA"/>
    <property type="match status" value="1"/>
</dbReference>
<dbReference type="InterPro" id="IPR005467">
    <property type="entry name" value="His_kinase_dom"/>
</dbReference>
<dbReference type="RefSeq" id="WP_213167108.1">
    <property type="nucleotide sequence ID" value="NZ_CP058559.1"/>
</dbReference>
<dbReference type="SUPFAM" id="SSF55785">
    <property type="entry name" value="PYP-like sensor domain (PAS domain)"/>
    <property type="match status" value="1"/>
</dbReference>
<dbReference type="PANTHER" id="PTHR43065">
    <property type="entry name" value="SENSOR HISTIDINE KINASE"/>
    <property type="match status" value="1"/>
</dbReference>
<evidence type="ECO:0000256" key="4">
    <source>
        <dbReference type="ARBA" id="ARBA00022553"/>
    </source>
</evidence>
<evidence type="ECO:0000256" key="1">
    <source>
        <dbReference type="ARBA" id="ARBA00000085"/>
    </source>
</evidence>
<feature type="modified residue" description="4-aspartylphosphate" evidence="8">
    <location>
        <position position="648"/>
    </location>
</feature>
<dbReference type="EC" id="2.7.13.3" evidence="2"/>
<keyword evidence="6" id="KW-0902">Two-component regulatory system</keyword>
<dbReference type="EMBL" id="CP058559">
    <property type="protein sequence ID" value="QNO13441.1"/>
    <property type="molecule type" value="Genomic_DNA"/>
</dbReference>
<dbReference type="SMART" id="SM00448">
    <property type="entry name" value="REC"/>
    <property type="match status" value="1"/>
</dbReference>
<evidence type="ECO:0000313" key="14">
    <source>
        <dbReference type="Proteomes" id="UP000516160"/>
    </source>
</evidence>
<sequence length="713" mass="80197">MKLSTFNLKNKTFKILHITLFAILISALILTNYFMNAGIRSQSKYIDYLVLLDFYEKLSEEYTQYTIKYTVLGDQEALESYKYLSNNKIRNNIIDQLYQLGITDREEQYIKKTIELCDKLRTKELEAINSKSQIVNLLSMQLDTTESEFMTDTYVSLSQQYKQTMIKLRNAITSRMSDEVTIKTSPLNKGFFIMTVIALFVPILVFNNLYKSQKLNRIIAEDRELQAATLKNIADGVIVVDTKGNIVLFNPAAEKITGFSVTKALGANINKVVDFMGDSKDFSLCKYNEVNSEINCPIKCSIDKPLRLTSSNNEEKIVEVKCSKIKTANEVTGVVYTLRDETEKVRIQDEMEKAKRLESLGLLAGGIAHDFNNTLTVIIGNLGLAKLYEYQGNTERIAYCLDEIDKETSKAQHITKQILTFARGGLPVKEVQSLYRIIKEASDSVFKNTTIDHAIVAPLADIKVDVDYGQMLHAFKNIFNNSLESFGCGAGKVSVNIIKSTTCDENEAINIIIKDNGTGIKEEDLPKIFDIYFTTKEGSQGLGLATTYKVITNHDGAIEAESKDGETIFTITLPIACKHKIKKKIQKPTNIIKSILVMDDEESITSVMTKYLTEYNYTVDTASNGETAIEKYKEKLQQGKTYDLVILDLTVPKGMGGEETMKELLKIDPNTKAIVASGYSNDTVLANYKDYGFQAILTKPYKPEDLIKTIKTL</sequence>
<organism evidence="13 14">
    <name type="scientific">Alkalicella caledoniensis</name>
    <dbReference type="NCBI Taxonomy" id="2731377"/>
    <lineage>
        <taxon>Bacteria</taxon>
        <taxon>Bacillati</taxon>
        <taxon>Bacillota</taxon>
        <taxon>Clostridia</taxon>
        <taxon>Eubacteriales</taxon>
        <taxon>Proteinivoracaceae</taxon>
        <taxon>Alkalicella</taxon>
    </lineage>
</organism>
<dbReference type="CDD" id="cd17546">
    <property type="entry name" value="REC_hyHK_CKI1_RcsC-like"/>
    <property type="match status" value="1"/>
</dbReference>
<evidence type="ECO:0000259" key="12">
    <source>
        <dbReference type="PROSITE" id="PS50112"/>
    </source>
</evidence>
<reference evidence="13 14" key="1">
    <citation type="submission" date="2020-07" db="EMBL/GenBank/DDBJ databases">
        <title>Alkalicella. sp. LB2 genome.</title>
        <authorList>
            <person name="Postec A."/>
            <person name="Quemeneur M."/>
        </authorList>
    </citation>
    <scope>NUCLEOTIDE SEQUENCE [LARGE SCALE GENOMIC DNA]</scope>
    <source>
        <strain evidence="13 14">LB2</strain>
    </source>
</reference>
<evidence type="ECO:0000313" key="13">
    <source>
        <dbReference type="EMBL" id="QNO13441.1"/>
    </source>
</evidence>
<dbReference type="InterPro" id="IPR004358">
    <property type="entry name" value="Sig_transdc_His_kin-like_C"/>
</dbReference>
<dbReference type="CDD" id="cd00082">
    <property type="entry name" value="HisKA"/>
    <property type="match status" value="1"/>
</dbReference>
<dbReference type="PROSITE" id="PS50109">
    <property type="entry name" value="HIS_KIN"/>
    <property type="match status" value="1"/>
</dbReference>
<comment type="function">
    <text evidence="7">May play the central regulatory role in sporulation. It may be an element of the effector pathway responsible for the activation of sporulation genes in response to nutritional stress. Spo0A may act in concert with spo0H (a sigma factor) to control the expression of some genes that are critical to the sporulation process.</text>
</comment>
<dbReference type="InterPro" id="IPR000014">
    <property type="entry name" value="PAS"/>
</dbReference>
<dbReference type="InterPro" id="IPR011006">
    <property type="entry name" value="CheY-like_superfamily"/>
</dbReference>
<feature type="transmembrane region" description="Helical" evidence="9">
    <location>
        <begin position="191"/>
        <end position="210"/>
    </location>
</feature>
<keyword evidence="9" id="KW-0472">Membrane</keyword>
<dbReference type="Gene3D" id="3.30.450.20">
    <property type="entry name" value="PAS domain"/>
    <property type="match status" value="1"/>
</dbReference>
<dbReference type="AlphaFoldDB" id="A0A7G9W429"/>
<keyword evidence="5" id="KW-0808">Transferase</keyword>
<dbReference type="NCBIfam" id="TIGR00229">
    <property type="entry name" value="sensory_box"/>
    <property type="match status" value="1"/>
</dbReference>
<dbReference type="Pfam" id="PF13426">
    <property type="entry name" value="PAS_9"/>
    <property type="match status" value="1"/>
</dbReference>
<proteinExistence type="predicted"/>
<dbReference type="InterPro" id="IPR001789">
    <property type="entry name" value="Sig_transdc_resp-reg_receiver"/>
</dbReference>
<accession>A0A7G9W429</accession>
<feature type="transmembrane region" description="Helical" evidence="9">
    <location>
        <begin position="15"/>
        <end position="35"/>
    </location>
</feature>
<dbReference type="InterPro" id="IPR035965">
    <property type="entry name" value="PAS-like_dom_sf"/>
</dbReference>
<evidence type="ECO:0000259" key="11">
    <source>
        <dbReference type="PROSITE" id="PS50110"/>
    </source>
</evidence>
<feature type="domain" description="Response regulatory" evidence="11">
    <location>
        <begin position="594"/>
        <end position="713"/>
    </location>
</feature>
<dbReference type="PROSITE" id="PS50110">
    <property type="entry name" value="RESPONSE_REGULATORY"/>
    <property type="match status" value="1"/>
</dbReference>
<evidence type="ECO:0000256" key="3">
    <source>
        <dbReference type="ARBA" id="ARBA00018672"/>
    </source>
</evidence>
<dbReference type="PROSITE" id="PS50112">
    <property type="entry name" value="PAS"/>
    <property type="match status" value="1"/>
</dbReference>
<name>A0A7G9W429_ALKCA</name>
<evidence type="ECO:0000256" key="5">
    <source>
        <dbReference type="ARBA" id="ARBA00022777"/>
    </source>
</evidence>